<dbReference type="FunFam" id="3.10.50.10:FF:000005">
    <property type="entry name" value="Endochitinase B1"/>
    <property type="match status" value="1"/>
</dbReference>
<dbReference type="SUPFAM" id="SSF51445">
    <property type="entry name" value="(Trans)glycosidases"/>
    <property type="match status" value="1"/>
</dbReference>
<keyword evidence="12" id="KW-0732">Signal</keyword>
<dbReference type="PROSITE" id="PS51910">
    <property type="entry name" value="GH18_2"/>
    <property type="match status" value="1"/>
</dbReference>
<sequence>MFWRHIILALAAYRASSSLTPPLPTESRRLCQEDTSGGYRTVAYYVNWAIYERQFFPQDLPADKLTHVLYAFANINPDTGEVYLSDLWADTQALLAGDSSNGTGKALHGCLEQLYILKKQNRNLKVLLSIGGATYSSNFAQPASTPSGRSKFASSAVSLVQELGLDGIDINWENIAGDIQAENFVTLLQEVRNALDASSASLIPRYNFTLTAACPAGPSSYEVLQLHEMDQYIDFWNLMAYDYAGPWSTVTSHQANLFFTDAESTPFSTQSAVEYYLSQGIPASKIVLGMPVYGRAFDHSKGIGTPFSGVGKGTWEAGIYDFKKLPLPGAVETFDNKSGASYSYDSTNQELISYDTVEAAKRKAAWIQQLGLGGGMWWEASADEQGDSSLIQNVVAAFGGDPNLQNSSNLLYYPNSTVYTACCGLHNHARWRRDL</sequence>
<evidence type="ECO:0000256" key="9">
    <source>
        <dbReference type="ARBA" id="ARBA00023295"/>
    </source>
</evidence>
<dbReference type="InParanoid" id="A0A0C3CUV1"/>
<evidence type="ECO:0000256" key="5">
    <source>
        <dbReference type="ARBA" id="ARBA00022525"/>
    </source>
</evidence>
<keyword evidence="10" id="KW-0624">Polysaccharide degradation</keyword>
<dbReference type="GO" id="GO:0006032">
    <property type="term" value="P:chitin catabolic process"/>
    <property type="evidence" value="ECO:0007669"/>
    <property type="project" value="UniProtKB-KW"/>
</dbReference>
<keyword evidence="9 11" id="KW-0326">Glycosidase</keyword>
<comment type="catalytic activity">
    <reaction evidence="1">
        <text>Random endo-hydrolysis of N-acetyl-beta-D-glucosaminide (1-&gt;4)-beta-linkages in chitin and chitodextrins.</text>
        <dbReference type="EC" id="3.2.1.14"/>
    </reaction>
</comment>
<dbReference type="InterPro" id="IPR001579">
    <property type="entry name" value="Glyco_hydro_18_chit_AS"/>
</dbReference>
<accession>A0A0C3CUV1</accession>
<evidence type="ECO:0000256" key="11">
    <source>
        <dbReference type="RuleBase" id="RU000489"/>
    </source>
</evidence>
<protein>
    <recommendedName>
        <fullName evidence="4">chitinase</fullName>
        <ecNumber evidence="4">3.2.1.14</ecNumber>
    </recommendedName>
</protein>
<dbReference type="CDD" id="cd06548">
    <property type="entry name" value="GH18_chitinase"/>
    <property type="match status" value="1"/>
</dbReference>
<keyword evidence="7" id="KW-0146">Chitin degradation</keyword>
<feature type="chain" id="PRO_5002173380" description="chitinase" evidence="12">
    <location>
        <begin position="19"/>
        <end position="435"/>
    </location>
</feature>
<comment type="similarity">
    <text evidence="3">Belongs to the glycosyl hydrolase 18 family. Chitinase class V subfamily.</text>
</comment>
<dbReference type="SUPFAM" id="SSF54556">
    <property type="entry name" value="Chitinase insertion domain"/>
    <property type="match status" value="1"/>
</dbReference>
<evidence type="ECO:0000256" key="1">
    <source>
        <dbReference type="ARBA" id="ARBA00000822"/>
    </source>
</evidence>
<dbReference type="PANTHER" id="PTHR11177:SF317">
    <property type="entry name" value="CHITINASE 12-RELATED"/>
    <property type="match status" value="1"/>
</dbReference>
<proteinExistence type="inferred from homology"/>
<keyword evidence="8" id="KW-0119">Carbohydrate metabolism</keyword>
<reference evidence="14 15" key="1">
    <citation type="submission" date="2014-04" db="EMBL/GenBank/DDBJ databases">
        <authorList>
            <consortium name="DOE Joint Genome Institute"/>
            <person name="Kuo A."/>
            <person name="Martino E."/>
            <person name="Perotto S."/>
            <person name="Kohler A."/>
            <person name="Nagy L.G."/>
            <person name="Floudas D."/>
            <person name="Copeland A."/>
            <person name="Barry K.W."/>
            <person name="Cichocki N."/>
            <person name="Veneault-Fourrey C."/>
            <person name="LaButti K."/>
            <person name="Lindquist E.A."/>
            <person name="Lipzen A."/>
            <person name="Lundell T."/>
            <person name="Morin E."/>
            <person name="Murat C."/>
            <person name="Sun H."/>
            <person name="Tunlid A."/>
            <person name="Henrissat B."/>
            <person name="Grigoriev I.V."/>
            <person name="Hibbett D.S."/>
            <person name="Martin F."/>
            <person name="Nordberg H.P."/>
            <person name="Cantor M.N."/>
            <person name="Hua S.X."/>
        </authorList>
    </citation>
    <scope>NUCLEOTIDE SEQUENCE [LARGE SCALE GENOMIC DNA]</scope>
    <source>
        <strain evidence="14 15">Zn</strain>
    </source>
</reference>
<dbReference type="Proteomes" id="UP000054321">
    <property type="component" value="Unassembled WGS sequence"/>
</dbReference>
<evidence type="ECO:0000256" key="8">
    <source>
        <dbReference type="ARBA" id="ARBA00023277"/>
    </source>
</evidence>
<dbReference type="EMBL" id="KN832894">
    <property type="protein sequence ID" value="KIM93502.1"/>
    <property type="molecule type" value="Genomic_DNA"/>
</dbReference>
<dbReference type="GO" id="GO:0008061">
    <property type="term" value="F:chitin binding"/>
    <property type="evidence" value="ECO:0007669"/>
    <property type="project" value="InterPro"/>
</dbReference>
<dbReference type="GO" id="GO:0008843">
    <property type="term" value="F:endochitinase activity"/>
    <property type="evidence" value="ECO:0007669"/>
    <property type="project" value="UniProtKB-EC"/>
</dbReference>
<keyword evidence="6 11" id="KW-0378">Hydrolase</keyword>
<dbReference type="Gene3D" id="3.20.20.80">
    <property type="entry name" value="Glycosidases"/>
    <property type="match status" value="1"/>
</dbReference>
<reference evidence="15" key="2">
    <citation type="submission" date="2015-01" db="EMBL/GenBank/DDBJ databases">
        <title>Evolutionary Origins and Diversification of the Mycorrhizal Mutualists.</title>
        <authorList>
            <consortium name="DOE Joint Genome Institute"/>
            <consortium name="Mycorrhizal Genomics Consortium"/>
            <person name="Kohler A."/>
            <person name="Kuo A."/>
            <person name="Nagy L.G."/>
            <person name="Floudas D."/>
            <person name="Copeland A."/>
            <person name="Barry K.W."/>
            <person name="Cichocki N."/>
            <person name="Veneault-Fourrey C."/>
            <person name="LaButti K."/>
            <person name="Lindquist E.A."/>
            <person name="Lipzen A."/>
            <person name="Lundell T."/>
            <person name="Morin E."/>
            <person name="Murat C."/>
            <person name="Riley R."/>
            <person name="Ohm R."/>
            <person name="Sun H."/>
            <person name="Tunlid A."/>
            <person name="Henrissat B."/>
            <person name="Grigoriev I.V."/>
            <person name="Hibbett D.S."/>
            <person name="Martin F."/>
        </authorList>
    </citation>
    <scope>NUCLEOTIDE SEQUENCE [LARGE SCALE GENOMIC DNA]</scope>
    <source>
        <strain evidence="15">Zn</strain>
    </source>
</reference>
<keyword evidence="15" id="KW-1185">Reference proteome</keyword>
<dbReference type="AlphaFoldDB" id="A0A0C3CUV1"/>
<comment type="subcellular location">
    <subcellularLocation>
        <location evidence="2">Secreted</location>
    </subcellularLocation>
</comment>
<dbReference type="InterPro" id="IPR050314">
    <property type="entry name" value="Glycosyl_Hydrlase_18"/>
</dbReference>
<dbReference type="PANTHER" id="PTHR11177">
    <property type="entry name" value="CHITINASE"/>
    <property type="match status" value="1"/>
</dbReference>
<evidence type="ECO:0000259" key="13">
    <source>
        <dbReference type="PROSITE" id="PS51910"/>
    </source>
</evidence>
<dbReference type="FunCoup" id="A0A0C3CUV1">
    <property type="interactions" value="620"/>
</dbReference>
<evidence type="ECO:0000256" key="10">
    <source>
        <dbReference type="ARBA" id="ARBA00023326"/>
    </source>
</evidence>
<feature type="signal peptide" evidence="12">
    <location>
        <begin position="1"/>
        <end position="18"/>
    </location>
</feature>
<dbReference type="FunFam" id="3.20.20.80:FF:000075">
    <property type="entry name" value="Sporulation-specific chitinase"/>
    <property type="match status" value="1"/>
</dbReference>
<evidence type="ECO:0000313" key="15">
    <source>
        <dbReference type="Proteomes" id="UP000054321"/>
    </source>
</evidence>
<dbReference type="SMART" id="SM00636">
    <property type="entry name" value="Glyco_18"/>
    <property type="match status" value="1"/>
</dbReference>
<dbReference type="GO" id="GO:0000272">
    <property type="term" value="P:polysaccharide catabolic process"/>
    <property type="evidence" value="ECO:0007669"/>
    <property type="project" value="UniProtKB-KW"/>
</dbReference>
<evidence type="ECO:0000256" key="3">
    <source>
        <dbReference type="ARBA" id="ARBA00008682"/>
    </source>
</evidence>
<dbReference type="EC" id="3.2.1.14" evidence="4"/>
<evidence type="ECO:0000256" key="4">
    <source>
        <dbReference type="ARBA" id="ARBA00012729"/>
    </source>
</evidence>
<evidence type="ECO:0000313" key="14">
    <source>
        <dbReference type="EMBL" id="KIM93502.1"/>
    </source>
</evidence>
<dbReference type="STRING" id="913774.A0A0C3CUV1"/>
<name>A0A0C3CUV1_OIDMZ</name>
<dbReference type="OrthoDB" id="76388at2759"/>
<dbReference type="InterPro" id="IPR029070">
    <property type="entry name" value="Chitinase_insertion_sf"/>
</dbReference>
<evidence type="ECO:0000256" key="12">
    <source>
        <dbReference type="SAM" id="SignalP"/>
    </source>
</evidence>
<evidence type="ECO:0000256" key="2">
    <source>
        <dbReference type="ARBA" id="ARBA00004613"/>
    </source>
</evidence>
<dbReference type="Gene3D" id="3.10.50.10">
    <property type="match status" value="1"/>
</dbReference>
<dbReference type="PROSITE" id="PS01095">
    <property type="entry name" value="GH18_1"/>
    <property type="match status" value="1"/>
</dbReference>
<dbReference type="HOGENOM" id="CLU_002833_1_0_1"/>
<dbReference type="InterPro" id="IPR011583">
    <property type="entry name" value="Chitinase_II/V-like_cat"/>
</dbReference>
<dbReference type="InterPro" id="IPR017853">
    <property type="entry name" value="GH"/>
</dbReference>
<dbReference type="GO" id="GO:0005576">
    <property type="term" value="C:extracellular region"/>
    <property type="evidence" value="ECO:0007669"/>
    <property type="project" value="UniProtKB-SubCell"/>
</dbReference>
<dbReference type="InterPro" id="IPR001223">
    <property type="entry name" value="Glyco_hydro18_cat"/>
</dbReference>
<keyword evidence="5" id="KW-0964">Secreted</keyword>
<feature type="domain" description="GH18" evidence="13">
    <location>
        <begin position="39"/>
        <end position="401"/>
    </location>
</feature>
<organism evidence="14 15">
    <name type="scientific">Oidiodendron maius (strain Zn)</name>
    <dbReference type="NCBI Taxonomy" id="913774"/>
    <lineage>
        <taxon>Eukaryota</taxon>
        <taxon>Fungi</taxon>
        <taxon>Dikarya</taxon>
        <taxon>Ascomycota</taxon>
        <taxon>Pezizomycotina</taxon>
        <taxon>Leotiomycetes</taxon>
        <taxon>Leotiomycetes incertae sedis</taxon>
        <taxon>Myxotrichaceae</taxon>
        <taxon>Oidiodendron</taxon>
    </lineage>
</organism>
<gene>
    <name evidence="14" type="ORF">OIDMADRAFT_46162</name>
</gene>
<evidence type="ECO:0000256" key="6">
    <source>
        <dbReference type="ARBA" id="ARBA00022801"/>
    </source>
</evidence>
<evidence type="ECO:0000256" key="7">
    <source>
        <dbReference type="ARBA" id="ARBA00023024"/>
    </source>
</evidence>
<dbReference type="Pfam" id="PF00704">
    <property type="entry name" value="Glyco_hydro_18"/>
    <property type="match status" value="1"/>
</dbReference>